<dbReference type="SUPFAM" id="SSF54106">
    <property type="entry name" value="LysM domain"/>
    <property type="match status" value="1"/>
</dbReference>
<proteinExistence type="predicted"/>
<keyword evidence="3" id="KW-1185">Reference proteome</keyword>
<evidence type="ECO:0000259" key="1">
    <source>
        <dbReference type="PROSITE" id="PS51782"/>
    </source>
</evidence>
<dbReference type="CDD" id="cd00118">
    <property type="entry name" value="LysM"/>
    <property type="match status" value="1"/>
</dbReference>
<dbReference type="PANTHER" id="PTHR34700:SF4">
    <property type="entry name" value="PHAGE-LIKE ELEMENT PBSX PROTEIN XKDP"/>
    <property type="match status" value="1"/>
</dbReference>
<protein>
    <submittedName>
        <fullName evidence="2">LysM domain-containing protein</fullName>
    </submittedName>
</protein>
<gene>
    <name evidence="2" type="ORF">DFP98_10411</name>
</gene>
<dbReference type="Pfam" id="PF01476">
    <property type="entry name" value="LysM"/>
    <property type="match status" value="1"/>
</dbReference>
<dbReference type="PROSITE" id="PS51782">
    <property type="entry name" value="LYSM"/>
    <property type="match status" value="1"/>
</dbReference>
<name>A0A3D9KHD5_9BACL</name>
<reference evidence="2 3" key="1">
    <citation type="submission" date="2018-07" db="EMBL/GenBank/DDBJ databases">
        <title>Genomic Encyclopedia of Type Strains, Phase III (KMG-III): the genomes of soil and plant-associated and newly described type strains.</title>
        <authorList>
            <person name="Whitman W."/>
        </authorList>
    </citation>
    <scope>NUCLEOTIDE SEQUENCE [LARGE SCALE GENOMIC DNA]</scope>
    <source>
        <strain evidence="2 3">CECT 7287</strain>
    </source>
</reference>
<dbReference type="InterPro" id="IPR036779">
    <property type="entry name" value="LysM_dom_sf"/>
</dbReference>
<dbReference type="Gene3D" id="3.10.350.10">
    <property type="entry name" value="LysM domain"/>
    <property type="match status" value="1"/>
</dbReference>
<organism evidence="2 3">
    <name type="scientific">Cohnella phaseoli</name>
    <dbReference type="NCBI Taxonomy" id="456490"/>
    <lineage>
        <taxon>Bacteria</taxon>
        <taxon>Bacillati</taxon>
        <taxon>Bacillota</taxon>
        <taxon>Bacilli</taxon>
        <taxon>Bacillales</taxon>
        <taxon>Paenibacillaceae</taxon>
        <taxon>Cohnella</taxon>
    </lineage>
</organism>
<sequence>MDIYLVESSGEKFHFPVNPEEITIQREKQLETLNILSLGEAELSQGEKVKTISFSSFFPVEYDASYCRYIELPRPHTAMNRLTTIMNRKQPVRLLISDTAINVLVNLSAHNTTIKGGEPGDVNYEVTFRTHRPLKVRSVSSSKNSIQRARPDSKPVPKVYQVKPGDSLWTIAKLELGDSSKWRAIYDKNKSVIGPDHNLIKPGQKMVMP</sequence>
<feature type="domain" description="LysM" evidence="1">
    <location>
        <begin position="158"/>
        <end position="208"/>
    </location>
</feature>
<dbReference type="Proteomes" id="UP000256977">
    <property type="component" value="Unassembled WGS sequence"/>
</dbReference>
<dbReference type="OrthoDB" id="9800780at2"/>
<dbReference type="PANTHER" id="PTHR34700">
    <property type="entry name" value="POTASSIUM BINDING PROTEIN KBP"/>
    <property type="match status" value="1"/>
</dbReference>
<dbReference type="SMART" id="SM00257">
    <property type="entry name" value="LysM"/>
    <property type="match status" value="1"/>
</dbReference>
<evidence type="ECO:0000313" key="2">
    <source>
        <dbReference type="EMBL" id="RED85306.1"/>
    </source>
</evidence>
<evidence type="ECO:0000313" key="3">
    <source>
        <dbReference type="Proteomes" id="UP000256977"/>
    </source>
</evidence>
<dbReference type="InterPro" id="IPR052196">
    <property type="entry name" value="Bact_Kbp"/>
</dbReference>
<dbReference type="InterPro" id="IPR018392">
    <property type="entry name" value="LysM"/>
</dbReference>
<dbReference type="EMBL" id="QRDZ01000004">
    <property type="protein sequence ID" value="RED85306.1"/>
    <property type="molecule type" value="Genomic_DNA"/>
</dbReference>
<comment type="caution">
    <text evidence="2">The sequence shown here is derived from an EMBL/GenBank/DDBJ whole genome shotgun (WGS) entry which is preliminary data.</text>
</comment>
<dbReference type="AlphaFoldDB" id="A0A3D9KHD5"/>
<dbReference type="RefSeq" id="WP_116059742.1">
    <property type="nucleotide sequence ID" value="NZ_QRDZ01000004.1"/>
</dbReference>
<accession>A0A3D9KHD5</accession>